<comment type="caution">
    <text evidence="2">The sequence shown here is derived from an EMBL/GenBank/DDBJ whole genome shotgun (WGS) entry which is preliminary data.</text>
</comment>
<dbReference type="EMBL" id="AAGFSO010000012">
    <property type="protein sequence ID" value="EBN4401863.1"/>
    <property type="molecule type" value="Genomic_DNA"/>
</dbReference>
<dbReference type="Pfam" id="PF13973">
    <property type="entry name" value="DUF4222"/>
    <property type="match status" value="1"/>
</dbReference>
<accession>A0A5V3WGC0</accession>
<dbReference type="InterPro" id="IPR025317">
    <property type="entry name" value="DUF4222"/>
</dbReference>
<proteinExistence type="predicted"/>
<evidence type="ECO:0000256" key="1">
    <source>
        <dbReference type="SAM" id="MobiDB-lite"/>
    </source>
</evidence>
<protein>
    <submittedName>
        <fullName evidence="2">DUF4222 domain-containing protein</fullName>
    </submittedName>
</protein>
<feature type="region of interest" description="Disordered" evidence="1">
    <location>
        <begin position="1"/>
        <end position="21"/>
    </location>
</feature>
<name>A0A5V3WGC0_SALER</name>
<evidence type="ECO:0000313" key="2">
    <source>
        <dbReference type="EMBL" id="EBN4401863.1"/>
    </source>
</evidence>
<dbReference type="AlphaFoldDB" id="A0A5V3WGC0"/>
<organism evidence="2">
    <name type="scientific">Salmonella enterica</name>
    <name type="common">Salmonella choleraesuis</name>
    <dbReference type="NCBI Taxonomy" id="28901"/>
    <lineage>
        <taxon>Bacteria</taxon>
        <taxon>Pseudomonadati</taxon>
        <taxon>Pseudomonadota</taxon>
        <taxon>Gammaproteobacteria</taxon>
        <taxon>Enterobacterales</taxon>
        <taxon>Enterobacteriaceae</taxon>
        <taxon>Salmonella</taxon>
    </lineage>
</organism>
<sequence>MAKKITGDAASGQALPEIRPGDKWRDKSGSVVLITGYQFNRVNYVREGYTHPCISSTDRFCWEFTRVEGQTFTEWRELNSLLEKTQKLRELVNGSREATK</sequence>
<reference evidence="2" key="1">
    <citation type="submission" date="2018-07" db="EMBL/GenBank/DDBJ databases">
        <authorList>
            <consortium name="PulseNet: The National Subtyping Network for Foodborne Disease Surveillance"/>
            <person name="Tarr C.L."/>
            <person name="Trees E."/>
            <person name="Katz L.S."/>
            <person name="Carleton-Romer H.A."/>
            <person name="Stroika S."/>
            <person name="Kucerova Z."/>
            <person name="Roache K.F."/>
            <person name="Sabol A.L."/>
            <person name="Besser J."/>
            <person name="Gerner-Smidt P."/>
        </authorList>
    </citation>
    <scope>NUCLEOTIDE SEQUENCE</scope>
    <source>
        <strain evidence="2">PNUSAS044948</strain>
    </source>
</reference>
<gene>
    <name evidence="2" type="ORF">DSA09_17525</name>
</gene>